<organism evidence="1 2">
    <name type="scientific">Symbiodinium pilosum</name>
    <name type="common">Dinoflagellate</name>
    <dbReference type="NCBI Taxonomy" id="2952"/>
    <lineage>
        <taxon>Eukaryota</taxon>
        <taxon>Sar</taxon>
        <taxon>Alveolata</taxon>
        <taxon>Dinophyceae</taxon>
        <taxon>Suessiales</taxon>
        <taxon>Symbiodiniaceae</taxon>
        <taxon>Symbiodinium</taxon>
    </lineage>
</organism>
<sequence length="690" mass="76274">MENLMRTFPERSFDVTNWIEACIGLPLCLLTRKTLDLEGEEAVLRTRNCCCSCTQRRPYAQLTLLEERSLCFGTCAAINSDLAPMNDKNEGGIVPGCGCSRSLVQEIVQELNLRKDGRGKIAQVRQQKFMLDKIGKLALQVPMLLKHFGVTYPPEEATLQRVFAQATPVVRPLSEVAVTQQLHDFETNQYDVTCCCESLLCTTKLLELAPDEAVLTTRQYITGSVVTSRVPYANIESVDSVQSCACLSQLEAGELTKPPGRQGHMPIQPGFGCSRSLVEAIRADLQARVDVRGNLGQIKQLEQMMHRFDDFATEFALILDKLGADASYPPLQETMRQLYGDQAPSTIPVGTHSLPSRVFDTAAYNVRNDVLNCCCLALTCGIAGCTSHSLTLESEQAVERISNNCMSSIDRKPYAQLRAVDEEICCCCHGVNGWFPGWCGDTRTVQEIAAELQARKVGRGNIAQIRNQENTMVKAVDIRSDVLLKQQGLQYPPSQEAMTAMYGVQPPLLPSATAEAGQGIHASASEQMPTRNFDITSMFERVFCCCQTTHLELNDEEAVFRRKSCCLKAVRREPYAQLGSVEPAQLCCGVCVNVHTDQNMVCPGCGCSHDKVREVATELQNRKVKRGNIAQIRQQENLMVEIIKLGIKADMLMHSEGVQYPPTQAKMMEAGDAFQVVGPRGRPHVIRCCS</sequence>
<proteinExistence type="predicted"/>
<comment type="caution">
    <text evidence="1">The sequence shown here is derived from an EMBL/GenBank/DDBJ whole genome shotgun (WGS) entry which is preliminary data.</text>
</comment>
<dbReference type="OrthoDB" id="425374at2759"/>
<gene>
    <name evidence="1" type="ORF">SPIL2461_LOCUS5557</name>
</gene>
<protein>
    <submittedName>
        <fullName evidence="1">Uncharacterized protein</fullName>
    </submittedName>
</protein>
<name>A0A812MGW2_SYMPI</name>
<reference evidence="1" key="1">
    <citation type="submission" date="2021-02" db="EMBL/GenBank/DDBJ databases">
        <authorList>
            <person name="Dougan E. K."/>
            <person name="Rhodes N."/>
            <person name="Thang M."/>
            <person name="Chan C."/>
        </authorList>
    </citation>
    <scope>NUCLEOTIDE SEQUENCE</scope>
</reference>
<accession>A0A812MGW2</accession>
<dbReference type="Proteomes" id="UP000649617">
    <property type="component" value="Unassembled WGS sequence"/>
</dbReference>
<evidence type="ECO:0000313" key="2">
    <source>
        <dbReference type="Proteomes" id="UP000649617"/>
    </source>
</evidence>
<dbReference type="EMBL" id="CAJNIZ010007947">
    <property type="protein sequence ID" value="CAE7262699.1"/>
    <property type="molecule type" value="Genomic_DNA"/>
</dbReference>
<keyword evidence="2" id="KW-1185">Reference proteome</keyword>
<evidence type="ECO:0000313" key="1">
    <source>
        <dbReference type="EMBL" id="CAE7262699.1"/>
    </source>
</evidence>
<dbReference type="AlphaFoldDB" id="A0A812MGW2"/>